<dbReference type="GO" id="GO:0005096">
    <property type="term" value="F:GTPase activator activity"/>
    <property type="evidence" value="ECO:0007669"/>
    <property type="project" value="InterPro"/>
</dbReference>
<feature type="compositionally biased region" description="Acidic residues" evidence="2">
    <location>
        <begin position="400"/>
        <end position="418"/>
    </location>
</feature>
<evidence type="ECO:0000256" key="2">
    <source>
        <dbReference type="SAM" id="MobiDB-lite"/>
    </source>
</evidence>
<feature type="region of interest" description="Disordered" evidence="2">
    <location>
        <begin position="392"/>
        <end position="430"/>
    </location>
</feature>
<evidence type="ECO:0000256" key="1">
    <source>
        <dbReference type="ARBA" id="ARBA00004430"/>
    </source>
</evidence>
<dbReference type="PANTHER" id="PTHR46761">
    <property type="entry name" value="RAN GTPASE-ACTIVATING PROTEIN 1"/>
    <property type="match status" value="1"/>
</dbReference>
<sequence>MIKNNGKFEADSVQTGSSGEVDLTGSRDFLTTETTERVLAALLAPGSTIKRIKFSTKSFGRDAAAVAAKALKNVSATLTDADISDVIAGRPEDEALDALRAISAALVPARLARLNLSDNALGEKGVRACADVLTSQPALESLSLQNVGCSINACRAVAELVTKSQDLRQLHLFNNMSDNEGAGYMASILARAPRMEDFRMASSRVGPQGGMALCQALCTGRSLVRLDVSDNPMTEEVAPALAALIRAQPGLKALNLNDTSLTNDGAVVVALALAEGAPALEELGLALNEITAAGAKAVAVAVAGKAHLARLNLRENELEDRGAVIIARAVEKVATLRTLDLCGNQIKRVGAVAAAKAAASRPHLELLALDENMVSEAGLDEVRAVMAGAGKAGALGPLDDNMEEDDEELEEEDDEDDSGLSALMAKAGLA</sequence>
<dbReference type="Pfam" id="PF13516">
    <property type="entry name" value="LRR_6"/>
    <property type="match status" value="2"/>
</dbReference>
<dbReference type="InterPro" id="IPR045203">
    <property type="entry name" value="RanGAP1/2"/>
</dbReference>
<protein>
    <recommendedName>
        <fullName evidence="4">WPP domain-containing protein</fullName>
    </recommendedName>
</protein>
<evidence type="ECO:0000313" key="3">
    <source>
        <dbReference type="EMBL" id="CAD8668194.1"/>
    </source>
</evidence>
<evidence type="ECO:0008006" key="4">
    <source>
        <dbReference type="Google" id="ProtNLM"/>
    </source>
</evidence>
<name>A0A7S0R6D9_9CHLO</name>
<dbReference type="AlphaFoldDB" id="A0A7S0R6D9"/>
<comment type="subcellular location">
    <subcellularLocation>
        <location evidence="1">Cytoplasm</location>
        <location evidence="1">Cytoskeleton</location>
        <location evidence="1">Cilium axoneme</location>
    </subcellularLocation>
</comment>
<dbReference type="Gene3D" id="3.80.10.10">
    <property type="entry name" value="Ribonuclease Inhibitor"/>
    <property type="match status" value="2"/>
</dbReference>
<reference evidence="3" key="1">
    <citation type="submission" date="2021-01" db="EMBL/GenBank/DDBJ databases">
        <authorList>
            <person name="Corre E."/>
            <person name="Pelletier E."/>
            <person name="Niang G."/>
            <person name="Scheremetjew M."/>
            <person name="Finn R."/>
            <person name="Kale V."/>
            <person name="Holt S."/>
            <person name="Cochrane G."/>
            <person name="Meng A."/>
            <person name="Brown T."/>
            <person name="Cohen L."/>
        </authorList>
    </citation>
    <scope>NUCLEOTIDE SEQUENCE</scope>
    <source>
        <strain evidence="3">SAG 11-49</strain>
    </source>
</reference>
<dbReference type="SUPFAM" id="SSF52047">
    <property type="entry name" value="RNI-like"/>
    <property type="match status" value="1"/>
</dbReference>
<dbReference type="SMART" id="SM00368">
    <property type="entry name" value="LRR_RI"/>
    <property type="match status" value="8"/>
</dbReference>
<organism evidence="3">
    <name type="scientific">Chlamydomonas leiostraca</name>
    <dbReference type="NCBI Taxonomy" id="1034604"/>
    <lineage>
        <taxon>Eukaryota</taxon>
        <taxon>Viridiplantae</taxon>
        <taxon>Chlorophyta</taxon>
        <taxon>core chlorophytes</taxon>
        <taxon>Chlorophyceae</taxon>
        <taxon>CS clade</taxon>
        <taxon>Chlamydomonadales</taxon>
        <taxon>Chlamydomonadaceae</taxon>
        <taxon>Chlamydomonas</taxon>
    </lineage>
</organism>
<dbReference type="GO" id="GO:0005930">
    <property type="term" value="C:axoneme"/>
    <property type="evidence" value="ECO:0007669"/>
    <property type="project" value="UniProtKB-SubCell"/>
</dbReference>
<dbReference type="InterPro" id="IPR032675">
    <property type="entry name" value="LRR_dom_sf"/>
</dbReference>
<dbReference type="InterPro" id="IPR001611">
    <property type="entry name" value="Leu-rich_rpt"/>
</dbReference>
<dbReference type="EMBL" id="HBFB01005264">
    <property type="protein sequence ID" value="CAD8668194.1"/>
    <property type="molecule type" value="Transcribed_RNA"/>
</dbReference>
<proteinExistence type="predicted"/>
<accession>A0A7S0R6D9</accession>
<dbReference type="PANTHER" id="PTHR46761:SF2">
    <property type="entry name" value="RAN GTPASE-ACTIVATING PROTEIN 1"/>
    <property type="match status" value="1"/>
</dbReference>
<gene>
    <name evidence="3" type="ORF">CLEI1391_LOCUS2935</name>
</gene>